<evidence type="ECO:0000256" key="1">
    <source>
        <dbReference type="SAM" id="SignalP"/>
    </source>
</evidence>
<dbReference type="PROSITE" id="PS51257">
    <property type="entry name" value="PROKAR_LIPOPROTEIN"/>
    <property type="match status" value="1"/>
</dbReference>
<comment type="caution">
    <text evidence="2">The sequence shown here is derived from an EMBL/GenBank/DDBJ whole genome shotgun (WGS) entry which is preliminary data.</text>
</comment>
<feature type="chain" id="PRO_5005870467" evidence="1">
    <location>
        <begin position="19"/>
        <end position="104"/>
    </location>
</feature>
<proteinExistence type="predicted"/>
<dbReference type="EMBL" id="LHPH01000025">
    <property type="protein sequence ID" value="KPH58620.1"/>
    <property type="molecule type" value="Genomic_DNA"/>
</dbReference>
<dbReference type="STRING" id="187330.AMS58_17950"/>
<dbReference type="OrthoDB" id="332829at2"/>
<dbReference type="RefSeq" id="WP_054206402.1">
    <property type="nucleotide sequence ID" value="NZ_LHPH01000025.1"/>
</dbReference>
<gene>
    <name evidence="2" type="ORF">ADS77_17720</name>
</gene>
<evidence type="ECO:0000313" key="3">
    <source>
        <dbReference type="Proteomes" id="UP000037848"/>
    </source>
</evidence>
<reference evidence="2 3" key="1">
    <citation type="submission" date="2015-08" db="EMBL/GenBank/DDBJ databases">
        <title>Draft Genome Sequence of Pseudoalteromonas porphyrae UCD-SED14.</title>
        <authorList>
            <person name="Coil D.A."/>
            <person name="Jospin G."/>
            <person name="Lee R.D."/>
            <person name="Eisen J.A."/>
        </authorList>
    </citation>
    <scope>NUCLEOTIDE SEQUENCE [LARGE SCALE GENOMIC DNA]</scope>
    <source>
        <strain evidence="2 3">UCD-SED14</strain>
    </source>
</reference>
<name>A0A0N1EM96_9GAMM</name>
<sequence length="104" mass="11380">MKAFLTTLLLLILSGCSAVTIQPQKMAKVSTSPTYQDSRPFFMWGLVGDQRVDVKKVCGEQAVVQMQSQQTFTDGALGLVTLGIYSPHTIKVWCDEQKNKGAGI</sequence>
<organism evidence="2 3">
    <name type="scientific">Pseudoalteromonas porphyrae</name>
    <dbReference type="NCBI Taxonomy" id="187330"/>
    <lineage>
        <taxon>Bacteria</taxon>
        <taxon>Pseudomonadati</taxon>
        <taxon>Pseudomonadota</taxon>
        <taxon>Gammaproteobacteria</taxon>
        <taxon>Alteromonadales</taxon>
        <taxon>Pseudoalteromonadaceae</taxon>
        <taxon>Pseudoalteromonas</taxon>
    </lineage>
</organism>
<dbReference type="Proteomes" id="UP000037848">
    <property type="component" value="Unassembled WGS sequence"/>
</dbReference>
<keyword evidence="3" id="KW-1185">Reference proteome</keyword>
<dbReference type="AlphaFoldDB" id="A0A0N1EM96"/>
<accession>A0A0N1EM96</accession>
<dbReference type="Pfam" id="PF06291">
    <property type="entry name" value="Lambda_Bor"/>
    <property type="match status" value="1"/>
</dbReference>
<evidence type="ECO:0000313" key="2">
    <source>
        <dbReference type="EMBL" id="KPH58620.1"/>
    </source>
</evidence>
<feature type="signal peptide" evidence="1">
    <location>
        <begin position="1"/>
        <end position="18"/>
    </location>
</feature>
<protein>
    <submittedName>
        <fullName evidence="2">Bor family protein</fullName>
    </submittedName>
</protein>
<dbReference type="PATRIC" id="fig|187330.3.peg.2185"/>
<dbReference type="InterPro" id="IPR010438">
    <property type="entry name" value="Lambda_Bor"/>
</dbReference>
<keyword evidence="1" id="KW-0732">Signal</keyword>